<dbReference type="InterPro" id="IPR012094">
    <property type="entry name" value="tRNA_Ile_lys_synt"/>
</dbReference>
<accession>A0A1U7NQ27</accession>
<comment type="catalytic activity">
    <reaction evidence="7 8">
        <text>cytidine(34) in tRNA(Ile2) + L-lysine + ATP = lysidine(34) in tRNA(Ile2) + AMP + diphosphate + H(+)</text>
        <dbReference type="Rhea" id="RHEA:43744"/>
        <dbReference type="Rhea" id="RHEA-COMP:10625"/>
        <dbReference type="Rhea" id="RHEA-COMP:10670"/>
        <dbReference type="ChEBI" id="CHEBI:15378"/>
        <dbReference type="ChEBI" id="CHEBI:30616"/>
        <dbReference type="ChEBI" id="CHEBI:32551"/>
        <dbReference type="ChEBI" id="CHEBI:33019"/>
        <dbReference type="ChEBI" id="CHEBI:82748"/>
        <dbReference type="ChEBI" id="CHEBI:83665"/>
        <dbReference type="ChEBI" id="CHEBI:456215"/>
        <dbReference type="EC" id="6.3.4.19"/>
    </reaction>
</comment>
<dbReference type="NCBIfam" id="TIGR02433">
    <property type="entry name" value="lysidine_TilS_C"/>
    <property type="match status" value="1"/>
</dbReference>
<evidence type="ECO:0000256" key="1">
    <source>
        <dbReference type="ARBA" id="ARBA00004496"/>
    </source>
</evidence>
<dbReference type="SUPFAM" id="SSF52402">
    <property type="entry name" value="Adenine nucleotide alpha hydrolases-like"/>
    <property type="match status" value="1"/>
</dbReference>
<name>A0A1U7NQ27_9FIRM</name>
<dbReference type="InterPro" id="IPR014729">
    <property type="entry name" value="Rossmann-like_a/b/a_fold"/>
</dbReference>
<feature type="domain" description="Lysidine-tRNA(Ile) synthetase C-terminal" evidence="9">
    <location>
        <begin position="328"/>
        <end position="401"/>
    </location>
</feature>
<dbReference type="PANTHER" id="PTHR43033">
    <property type="entry name" value="TRNA(ILE)-LYSIDINE SYNTHASE-RELATED"/>
    <property type="match status" value="1"/>
</dbReference>
<dbReference type="InterPro" id="IPR012795">
    <property type="entry name" value="tRNA_Ile_lys_synt_N"/>
</dbReference>
<feature type="binding site" evidence="8">
    <location>
        <begin position="10"/>
        <end position="15"/>
    </location>
    <ligand>
        <name>ATP</name>
        <dbReference type="ChEBI" id="CHEBI:30616"/>
    </ligand>
</feature>
<comment type="subcellular location">
    <subcellularLocation>
        <location evidence="1 8">Cytoplasm</location>
    </subcellularLocation>
</comment>
<keyword evidence="4 8" id="KW-0819">tRNA processing</keyword>
<evidence type="ECO:0000256" key="6">
    <source>
        <dbReference type="ARBA" id="ARBA00022840"/>
    </source>
</evidence>
<organism evidence="10 11">
    <name type="scientific">Dubosiella newyorkensis</name>
    <dbReference type="NCBI Taxonomy" id="1862672"/>
    <lineage>
        <taxon>Bacteria</taxon>
        <taxon>Bacillati</taxon>
        <taxon>Bacillota</taxon>
        <taxon>Erysipelotrichia</taxon>
        <taxon>Erysipelotrichales</taxon>
        <taxon>Erysipelotrichaceae</taxon>
        <taxon>Dubosiella</taxon>
    </lineage>
</organism>
<dbReference type="RefSeq" id="WP_076340709.1">
    <property type="nucleotide sequence ID" value="NZ_CAJTMI010000001.1"/>
</dbReference>
<keyword evidence="6 8" id="KW-0067">ATP-binding</keyword>
<sequence>MSEKIVVACSGGPDSMALLDRMRKEGFQIVVAHVNYQKRKSANRDEEIVKAYCARYQIPCFVHVPTSQPTKNFQAWAREERYAFFESILKQEHIHALYVAHHLDDLLETYLFQVQRNMLCDTYGLADRVERKTYTIFRPLLGFEKKELEAYCIRHAIAYGIDESNLSDHYTRNKIRHHQIERMSSNEKRALKKEIDQKNKNWKAWQRKLRDQIEQNGIVSMLSKEDGWLALDLYLSPWLHRHLSKAHLRSLSQQFMHPCVIDLESHEVERWNDRLIVRKKSEPVCIVWNDLAAFKKFESLELGNFRYLAHNKGATIEGVDLKSQDFPLRFRPGKTKDRIEMRFGTKTLQRFWIDHKISRLLRKDWYVLENASGRVIFVPGLGCDVSHFSIQPNTFMLQLRI</sequence>
<evidence type="ECO:0000256" key="7">
    <source>
        <dbReference type="ARBA" id="ARBA00048539"/>
    </source>
</evidence>
<reference evidence="10 11" key="1">
    <citation type="submission" date="2016-11" db="EMBL/GenBank/DDBJ databases">
        <title>Description of two novel members of the family Erysipelotrichaceae: Ileibacterium lipovorans gen. nov., sp. nov. and Dubosiella newyorkensis, gen. nov., sp. nov.</title>
        <authorList>
            <person name="Cox L.M."/>
            <person name="Sohn J."/>
            <person name="Tyrrell K.L."/>
            <person name="Citron D.M."/>
            <person name="Lawson P.A."/>
            <person name="Patel N.B."/>
            <person name="Iizumi T."/>
            <person name="Perez-Perez G.I."/>
            <person name="Goldstein E.J."/>
            <person name="Blaser M.J."/>
        </authorList>
    </citation>
    <scope>NUCLEOTIDE SEQUENCE [LARGE SCALE GENOMIC DNA]</scope>
    <source>
        <strain evidence="10 11">NYU-BL-A4</strain>
    </source>
</reference>
<evidence type="ECO:0000259" key="9">
    <source>
        <dbReference type="SMART" id="SM00977"/>
    </source>
</evidence>
<comment type="domain">
    <text evidence="8">The N-terminal region contains the highly conserved SGGXDS motif, predicted to be a P-loop motif involved in ATP binding.</text>
</comment>
<dbReference type="GO" id="GO:0006400">
    <property type="term" value="P:tRNA modification"/>
    <property type="evidence" value="ECO:0007669"/>
    <property type="project" value="UniProtKB-UniRule"/>
</dbReference>
<keyword evidence="5 8" id="KW-0547">Nucleotide-binding</keyword>
<evidence type="ECO:0000313" key="10">
    <source>
        <dbReference type="EMBL" id="OLU47739.1"/>
    </source>
</evidence>
<evidence type="ECO:0000256" key="4">
    <source>
        <dbReference type="ARBA" id="ARBA00022694"/>
    </source>
</evidence>
<evidence type="ECO:0000256" key="8">
    <source>
        <dbReference type="HAMAP-Rule" id="MF_01161"/>
    </source>
</evidence>
<dbReference type="PANTHER" id="PTHR43033:SF1">
    <property type="entry name" value="TRNA(ILE)-LYSIDINE SYNTHASE-RELATED"/>
    <property type="match status" value="1"/>
</dbReference>
<dbReference type="Proteomes" id="UP000186705">
    <property type="component" value="Unassembled WGS sequence"/>
</dbReference>
<evidence type="ECO:0000256" key="2">
    <source>
        <dbReference type="ARBA" id="ARBA00022490"/>
    </source>
</evidence>
<evidence type="ECO:0000256" key="5">
    <source>
        <dbReference type="ARBA" id="ARBA00022741"/>
    </source>
</evidence>
<keyword evidence="2 8" id="KW-0963">Cytoplasm</keyword>
<dbReference type="EC" id="6.3.4.19" evidence="8"/>
<comment type="caution">
    <text evidence="10">The sequence shown here is derived from an EMBL/GenBank/DDBJ whole genome shotgun (WGS) entry which is preliminary data.</text>
</comment>
<dbReference type="NCBIfam" id="TIGR02432">
    <property type="entry name" value="lysidine_TilS_N"/>
    <property type="match status" value="1"/>
</dbReference>
<dbReference type="GO" id="GO:0005737">
    <property type="term" value="C:cytoplasm"/>
    <property type="evidence" value="ECO:0007669"/>
    <property type="project" value="UniProtKB-SubCell"/>
</dbReference>
<dbReference type="CDD" id="cd01992">
    <property type="entry name" value="TilS_N"/>
    <property type="match status" value="1"/>
</dbReference>
<dbReference type="InterPro" id="IPR011063">
    <property type="entry name" value="TilS/TtcA_N"/>
</dbReference>
<evidence type="ECO:0000256" key="3">
    <source>
        <dbReference type="ARBA" id="ARBA00022598"/>
    </source>
</evidence>
<dbReference type="STRING" id="1862672.BO225_02140"/>
<comment type="similarity">
    <text evidence="8">Belongs to the tRNA(Ile)-lysidine synthase family.</text>
</comment>
<dbReference type="InterPro" id="IPR012796">
    <property type="entry name" value="Lysidine-tRNA-synth_C"/>
</dbReference>
<dbReference type="SMART" id="SM00977">
    <property type="entry name" value="TilS_C"/>
    <property type="match status" value="1"/>
</dbReference>
<dbReference type="SUPFAM" id="SSF56037">
    <property type="entry name" value="PheT/TilS domain"/>
    <property type="match status" value="1"/>
</dbReference>
<dbReference type="Pfam" id="PF11734">
    <property type="entry name" value="TilS_C"/>
    <property type="match status" value="1"/>
</dbReference>
<evidence type="ECO:0000313" key="11">
    <source>
        <dbReference type="Proteomes" id="UP000186705"/>
    </source>
</evidence>
<dbReference type="GO" id="GO:0032267">
    <property type="term" value="F:tRNA(Ile)-lysidine synthase activity"/>
    <property type="evidence" value="ECO:0007669"/>
    <property type="project" value="UniProtKB-EC"/>
</dbReference>
<gene>
    <name evidence="8" type="primary">tilS</name>
    <name evidence="10" type="ORF">BO225_02140</name>
</gene>
<keyword evidence="11" id="KW-1185">Reference proteome</keyword>
<dbReference type="Gene3D" id="3.40.50.620">
    <property type="entry name" value="HUPs"/>
    <property type="match status" value="1"/>
</dbReference>
<keyword evidence="3 8" id="KW-0436">Ligase</keyword>
<dbReference type="GO" id="GO:0005524">
    <property type="term" value="F:ATP binding"/>
    <property type="evidence" value="ECO:0007669"/>
    <property type="project" value="UniProtKB-UniRule"/>
</dbReference>
<dbReference type="Pfam" id="PF01171">
    <property type="entry name" value="ATP_bind_3"/>
    <property type="match status" value="1"/>
</dbReference>
<dbReference type="GeneID" id="78274746"/>
<proteinExistence type="inferred from homology"/>
<dbReference type="OrthoDB" id="9807403at2"/>
<dbReference type="AlphaFoldDB" id="A0A1U7NQ27"/>
<comment type="function">
    <text evidence="8">Ligates lysine onto the cytidine present at position 34 of the AUA codon-specific tRNA(Ile) that contains the anticodon CAU, in an ATP-dependent manner. Cytidine is converted to lysidine, thus changing the amino acid specificity of the tRNA from methionine to isoleucine.</text>
</comment>
<protein>
    <recommendedName>
        <fullName evidence="8">tRNA(Ile)-lysidine synthase</fullName>
        <ecNumber evidence="8">6.3.4.19</ecNumber>
    </recommendedName>
    <alternativeName>
        <fullName evidence="8">tRNA(Ile)-2-lysyl-cytidine synthase</fullName>
    </alternativeName>
    <alternativeName>
        <fullName evidence="8">tRNA(Ile)-lysidine synthetase</fullName>
    </alternativeName>
</protein>
<dbReference type="HAMAP" id="MF_01161">
    <property type="entry name" value="tRNA_Ile_lys_synt"/>
    <property type="match status" value="1"/>
</dbReference>
<dbReference type="EMBL" id="MPKA01000044">
    <property type="protein sequence ID" value="OLU47739.1"/>
    <property type="molecule type" value="Genomic_DNA"/>
</dbReference>